<dbReference type="Gene3D" id="1.10.10.10">
    <property type="entry name" value="Winged helix-like DNA-binding domain superfamily/Winged helix DNA-binding domain"/>
    <property type="match status" value="1"/>
</dbReference>
<proteinExistence type="predicted"/>
<dbReference type="RefSeq" id="WP_378044281.1">
    <property type="nucleotide sequence ID" value="NZ_JBHMDN010000004.1"/>
</dbReference>
<sequence>MVQLRGLRDLEEGREFVILDEKWDFNNGGKRMYELFVLGELSISAKHGYELQYMLKNTVGPIRQISNGTLYPLISKLVENGLINQLDDLQEGGRSKKIYEVTESGRRRFVELMKEPLEYSTDIDLQLHLKMTFFGYVSQEIRMATMEQYMEYLQFNLKYIRELESQVHAKQEIPDAKKPEVLRIFGHRRIVTEAEIQWAINEIEHITKG</sequence>
<dbReference type="InterPro" id="IPR052509">
    <property type="entry name" value="Metal_resp_DNA-bind_regulator"/>
</dbReference>
<feature type="domain" description="Transcription regulator PadR N-terminal" evidence="1">
    <location>
        <begin position="38"/>
        <end position="109"/>
    </location>
</feature>
<organism evidence="2 3">
    <name type="scientific">Cohnella cellulosilytica</name>
    <dbReference type="NCBI Taxonomy" id="986710"/>
    <lineage>
        <taxon>Bacteria</taxon>
        <taxon>Bacillati</taxon>
        <taxon>Bacillota</taxon>
        <taxon>Bacilli</taxon>
        <taxon>Bacillales</taxon>
        <taxon>Paenibacillaceae</taxon>
        <taxon>Cohnella</taxon>
    </lineage>
</organism>
<dbReference type="InterPro" id="IPR036388">
    <property type="entry name" value="WH-like_DNA-bd_sf"/>
</dbReference>
<dbReference type="Proteomes" id="UP001596378">
    <property type="component" value="Unassembled WGS sequence"/>
</dbReference>
<evidence type="ECO:0000259" key="1">
    <source>
        <dbReference type="Pfam" id="PF03551"/>
    </source>
</evidence>
<gene>
    <name evidence="2" type="ORF">ACFQMJ_26775</name>
</gene>
<dbReference type="SUPFAM" id="SSF46785">
    <property type="entry name" value="Winged helix' DNA-binding domain"/>
    <property type="match status" value="1"/>
</dbReference>
<comment type="caution">
    <text evidence="2">The sequence shown here is derived from an EMBL/GenBank/DDBJ whole genome shotgun (WGS) entry which is preliminary data.</text>
</comment>
<dbReference type="InterPro" id="IPR036390">
    <property type="entry name" value="WH_DNA-bd_sf"/>
</dbReference>
<keyword evidence="3" id="KW-1185">Reference proteome</keyword>
<dbReference type="Pfam" id="PF03551">
    <property type="entry name" value="PadR"/>
    <property type="match status" value="1"/>
</dbReference>
<name>A0ABW2FG03_9BACL</name>
<evidence type="ECO:0000313" key="2">
    <source>
        <dbReference type="EMBL" id="MFC7152152.1"/>
    </source>
</evidence>
<dbReference type="InterPro" id="IPR005149">
    <property type="entry name" value="Tscrpt_reg_PadR_N"/>
</dbReference>
<reference evidence="3" key="1">
    <citation type="journal article" date="2019" name="Int. J. Syst. Evol. Microbiol.">
        <title>The Global Catalogue of Microorganisms (GCM) 10K type strain sequencing project: providing services to taxonomists for standard genome sequencing and annotation.</title>
        <authorList>
            <consortium name="The Broad Institute Genomics Platform"/>
            <consortium name="The Broad Institute Genome Sequencing Center for Infectious Disease"/>
            <person name="Wu L."/>
            <person name="Ma J."/>
        </authorList>
    </citation>
    <scope>NUCLEOTIDE SEQUENCE [LARGE SCALE GENOMIC DNA]</scope>
    <source>
        <strain evidence="3">KCTC 12907</strain>
    </source>
</reference>
<dbReference type="PANTHER" id="PTHR33169">
    <property type="entry name" value="PADR-FAMILY TRANSCRIPTIONAL REGULATOR"/>
    <property type="match status" value="1"/>
</dbReference>
<dbReference type="EMBL" id="JBHTAI010000021">
    <property type="protein sequence ID" value="MFC7152152.1"/>
    <property type="molecule type" value="Genomic_DNA"/>
</dbReference>
<accession>A0ABW2FG03</accession>
<evidence type="ECO:0000313" key="3">
    <source>
        <dbReference type="Proteomes" id="UP001596378"/>
    </source>
</evidence>
<protein>
    <submittedName>
        <fullName evidence="2">PadR family transcriptional regulator</fullName>
    </submittedName>
</protein>
<dbReference type="PANTHER" id="PTHR33169:SF26">
    <property type="entry name" value="CONSERVED PROTEIN"/>
    <property type="match status" value="1"/>
</dbReference>